<dbReference type="GO" id="GO:0003964">
    <property type="term" value="F:RNA-directed DNA polymerase activity"/>
    <property type="evidence" value="ECO:0007669"/>
    <property type="project" value="UniProtKB-KW"/>
</dbReference>
<dbReference type="SUPFAM" id="SSF56672">
    <property type="entry name" value="DNA/RNA polymerases"/>
    <property type="match status" value="1"/>
</dbReference>
<dbReference type="InterPro" id="IPR041588">
    <property type="entry name" value="Integrase_H2C2"/>
</dbReference>
<dbReference type="EC" id="2.7.7.49" evidence="1"/>
<evidence type="ECO:0000256" key="4">
    <source>
        <dbReference type="ARBA" id="ARBA00022759"/>
    </source>
</evidence>
<evidence type="ECO:0000256" key="5">
    <source>
        <dbReference type="ARBA" id="ARBA00022918"/>
    </source>
</evidence>
<feature type="region of interest" description="Disordered" evidence="6">
    <location>
        <begin position="533"/>
        <end position="626"/>
    </location>
</feature>
<dbReference type="Gene3D" id="3.30.420.10">
    <property type="entry name" value="Ribonuclease H-like superfamily/Ribonuclease H"/>
    <property type="match status" value="1"/>
</dbReference>
<dbReference type="Gene3D" id="1.10.340.70">
    <property type="match status" value="1"/>
</dbReference>
<dbReference type="InterPro" id="IPR043502">
    <property type="entry name" value="DNA/RNA_pol_sf"/>
</dbReference>
<keyword evidence="4" id="KW-0255">Endonuclease</keyword>
<dbReference type="FunFam" id="3.10.20.370:FF:000001">
    <property type="entry name" value="Retrovirus-related Pol polyprotein from transposon 17.6-like protein"/>
    <property type="match status" value="1"/>
</dbReference>
<feature type="region of interest" description="Disordered" evidence="6">
    <location>
        <begin position="218"/>
        <end position="297"/>
    </location>
</feature>
<accession>A0A147BBQ5</accession>
<dbReference type="InterPro" id="IPR012337">
    <property type="entry name" value="RNaseH-like_sf"/>
</dbReference>
<keyword evidence="2" id="KW-0808">Transferase</keyword>
<dbReference type="PANTHER" id="PTHR37984:SF15">
    <property type="entry name" value="INTEGRASE CATALYTIC DOMAIN-CONTAINING PROTEIN"/>
    <property type="match status" value="1"/>
</dbReference>
<dbReference type="InterPro" id="IPR041577">
    <property type="entry name" value="RT_RNaseH_2"/>
</dbReference>
<evidence type="ECO:0000313" key="9">
    <source>
        <dbReference type="EMBL" id="JAR88194.1"/>
    </source>
</evidence>
<feature type="region of interest" description="Disordered" evidence="6">
    <location>
        <begin position="1541"/>
        <end position="1731"/>
    </location>
</feature>
<dbReference type="SUPFAM" id="SSF50630">
    <property type="entry name" value="Acid proteases"/>
    <property type="match status" value="1"/>
</dbReference>
<dbReference type="FunFam" id="3.30.70.270:FF:000026">
    <property type="entry name" value="Transposon Ty3-G Gag-Pol polyprotein"/>
    <property type="match status" value="1"/>
</dbReference>
<reference evidence="9" key="1">
    <citation type="journal article" date="2018" name="PLoS Negl. Trop. Dis.">
        <title>Sialome diversity of ticks revealed by RNAseq of single tick salivary glands.</title>
        <authorList>
            <person name="Perner J."/>
            <person name="Kropackova S."/>
            <person name="Kopacek P."/>
            <person name="Ribeiro J.M."/>
        </authorList>
    </citation>
    <scope>NUCLEOTIDE SEQUENCE</scope>
    <source>
        <strain evidence="9">Siblings of single egg batch collected in Ceske Budejovice</strain>
        <tissue evidence="9">Salivary glands</tissue>
    </source>
</reference>
<dbReference type="InterPro" id="IPR000477">
    <property type="entry name" value="RT_dom"/>
</dbReference>
<keyword evidence="3" id="KW-0540">Nuclease</keyword>
<feature type="compositionally biased region" description="Low complexity" evidence="6">
    <location>
        <begin position="606"/>
        <end position="616"/>
    </location>
</feature>
<evidence type="ECO:0000256" key="2">
    <source>
        <dbReference type="ARBA" id="ARBA00022695"/>
    </source>
</evidence>
<evidence type="ECO:0000256" key="6">
    <source>
        <dbReference type="SAM" id="MobiDB-lite"/>
    </source>
</evidence>
<evidence type="ECO:0000259" key="8">
    <source>
        <dbReference type="PROSITE" id="PS50994"/>
    </source>
</evidence>
<dbReference type="Pfam" id="PF00078">
    <property type="entry name" value="RVT_1"/>
    <property type="match status" value="1"/>
</dbReference>
<sequence length="1731" mass="192469">MTLNTAAAAIPSPAVFLAVPGMPSQAWPAWKQAFISYLAAAGLDGVTPVRKKHILFAMLGVEGQRIVSAFQLNAVPATEQMNEFEAFLAALEKHFEFSGCVTLERRKLRSRVQRPGETVSEFLAALRHQGAFCAYGNTLDERLCEVFLEGLDSKRVQDRILRECVGTAVPTLERAVQLALQFEQLARTSEQFHQQPLAIQSSSTNPSPVLYIEPGFEQSRSSRTTQDGGQGSWASPRDGQGGQPALPPWPYDRHTPAQAAVPPGMPRGPRVFGHVPRPSARMSLPPRRDVPPLRMGPRAAGPDQCSFCGRRNHAREVCSALHAQCFLCAKMGHFAVVCRSRRPPSDMFVFDQRQESLPSRRYGQVQGRQHGSFSRRPGLTSVQAVEDCDYQYSVSAVDDAAHVRSLERPAGERSRLNAFIADVQVNGFPLKLLIDTGSHVSILNEQTFNHVNRSRHIRLQPPTRKLVHYMHQTIPILGCFTAQVIFKDRFAPLFFYVVQNGRSLLGIDAVRELQMTLSGAKHTCAYVNAADGGRDPSGDVTSASVPQRQPFTVSNRQSHQEASSLEAPHRALFPTPPEDVPSQLHSTSSAQVALGTSSRPPPPPVVVSSSPPSSSRDTSQLPPGFENFEHLFSPELGLVRNHTHTVKVRYNVPPVQSKLRRLPITLREAVSEEIFKLERQGVIERIDASEWVSPIVVVRKPDGRIRMCVDLRAPNQAVVIDSFPLPHIDELLNSLRGSTHFSKLDLASAYHQVRLDPTSRDLTSFITHEGLFRFKRVCFGLASAPAAFQKIMSKILEGCRGVQFYLDDIIVYGSSLEEHNANLRKVLSCIAQAGMKLNRKAVFQVQELSFLGHRLSMEGLAPLASKVDAVINFEPPSDSSKLKAFLGLVEYYSKFIPHCSTVVEPLRRLLRKGVPFVWSSEAEASFRKVQRCIQNAPILSMFDPTLPIVIATDASNYGLGAVLQQQHGNKLCPVAFASRTLTDAERRYSTGEKEALACLWACEKWHLYLWGRPFVIRTDHQALVTLLSNKGSGIRPLRITRWTSRLLNYNFKMEYLRGTNNLVADAFSRLPVRDTEDGTMFEDDVIALITTPLTQAEFQEATHNDPVLPAVIRYTTSSWPEDVTPELRPYFHVREQLSVQANILFQGEKIVVPERLRANIIQLAHETHQGISRTTSVIRDRYWWPRMNQEVKSKIEHCTVCHSTDKPVKAAPAPLQPVEFPQQPWEKLGIDIVGPVDRAPPSQRFFIVLVDYHSKWPEVQPAASVTSSVVITFLKNVFAREGLPAEIVSDNGVQFVSKEFQDFLCQSGIKHRRASLYHPQSNGQVERFNRVLKSCLQLAVVQGRPLPDAVRDYLEAYRRTPHAATGQAPCILLHGRMHRSKLDLQGMPTPQLPSTSDHRDVHDKVHHYQQKMKSYSDTRRAVRQPLFTVGQAVRVFQPKQHNKLRSRYSTPQIIQEQVGPATYRFSDGRTWNADKLTKTLLQPERQDMEIYPFCDDDDELLPNVLLPVPPRPISDTRSTVPTSITTLPGCSLTPVLTGVPPLHAVPEPSTPSFLSPSTRPVGDTVAEWGQPVVQDSSSSPGPVEAAMSDPGSPEEPGLSSPRQENTFVPSPRSTSVPGQSSPSTRPVDLRTSSPVEPGPHIPESYAVMHPSSPHVEPGSRSPVEPSTSTPNTSSNSAYSSMPELLDVSNNVSDVLTHSYEPAPAVEAPPTSEGRPVRQRKPPSHLKDYFIY</sequence>
<dbReference type="InterPro" id="IPR001878">
    <property type="entry name" value="Znf_CCHC"/>
</dbReference>
<keyword evidence="5" id="KW-0695">RNA-directed DNA polymerase</keyword>
<dbReference type="InterPro" id="IPR036397">
    <property type="entry name" value="RNaseH_sf"/>
</dbReference>
<dbReference type="Pfam" id="PF17919">
    <property type="entry name" value="RT_RNaseH_2"/>
    <property type="match status" value="1"/>
</dbReference>
<dbReference type="GO" id="GO:0042575">
    <property type="term" value="C:DNA polymerase complex"/>
    <property type="evidence" value="ECO:0007669"/>
    <property type="project" value="UniProtKB-ARBA"/>
</dbReference>
<proteinExistence type="predicted"/>
<protein>
    <recommendedName>
        <fullName evidence="1">RNA-directed DNA polymerase</fullName>
        <ecNumber evidence="1">2.7.7.49</ecNumber>
    </recommendedName>
</protein>
<dbReference type="EMBL" id="GEGO01007210">
    <property type="protein sequence ID" value="JAR88194.1"/>
    <property type="molecule type" value="Transcribed_RNA"/>
</dbReference>
<dbReference type="Gene3D" id="3.10.10.10">
    <property type="entry name" value="HIV Type 1 Reverse Transcriptase, subunit A, domain 1"/>
    <property type="match status" value="1"/>
</dbReference>
<dbReference type="CDD" id="cd01647">
    <property type="entry name" value="RT_LTR"/>
    <property type="match status" value="1"/>
</dbReference>
<dbReference type="PROSITE" id="PS50994">
    <property type="entry name" value="INTEGRASE"/>
    <property type="match status" value="1"/>
</dbReference>
<dbReference type="CDD" id="cd09274">
    <property type="entry name" value="RNase_HI_RT_Ty3"/>
    <property type="match status" value="1"/>
</dbReference>
<dbReference type="PROSITE" id="PS50878">
    <property type="entry name" value="RT_POL"/>
    <property type="match status" value="1"/>
</dbReference>
<feature type="compositionally biased region" description="Polar residues" evidence="6">
    <location>
        <begin position="583"/>
        <end position="596"/>
    </location>
</feature>
<dbReference type="Pfam" id="PF00665">
    <property type="entry name" value="rve"/>
    <property type="match status" value="1"/>
</dbReference>
<dbReference type="FunFam" id="1.10.340.70:FF:000003">
    <property type="entry name" value="Protein CBG25708"/>
    <property type="match status" value="1"/>
</dbReference>
<keyword evidence="2" id="KW-0548">Nucleotidyltransferase</keyword>
<dbReference type="InterPro" id="IPR043128">
    <property type="entry name" value="Rev_trsase/Diguanyl_cyclase"/>
</dbReference>
<dbReference type="Pfam" id="PF17921">
    <property type="entry name" value="Integrase_H2C2"/>
    <property type="match status" value="1"/>
</dbReference>
<dbReference type="GO" id="GO:0004519">
    <property type="term" value="F:endonuclease activity"/>
    <property type="evidence" value="ECO:0007669"/>
    <property type="project" value="UniProtKB-KW"/>
</dbReference>
<dbReference type="InterPro" id="IPR001584">
    <property type="entry name" value="Integrase_cat-core"/>
</dbReference>
<dbReference type="Gene3D" id="4.10.60.10">
    <property type="entry name" value="Zinc finger, CCHC-type"/>
    <property type="match status" value="1"/>
</dbReference>
<dbReference type="SUPFAM" id="SSF53098">
    <property type="entry name" value="Ribonuclease H-like"/>
    <property type="match status" value="1"/>
</dbReference>
<evidence type="ECO:0000256" key="3">
    <source>
        <dbReference type="ARBA" id="ARBA00022722"/>
    </source>
</evidence>
<dbReference type="PANTHER" id="PTHR37984">
    <property type="entry name" value="PROTEIN CBG26694"/>
    <property type="match status" value="1"/>
</dbReference>
<feature type="domain" description="Integrase catalytic" evidence="8">
    <location>
        <begin position="1220"/>
        <end position="1377"/>
    </location>
</feature>
<name>A0A147BBQ5_IXORI</name>
<feature type="domain" description="Reverse transcriptase" evidence="7">
    <location>
        <begin position="679"/>
        <end position="855"/>
    </location>
</feature>
<feature type="compositionally biased region" description="Polar residues" evidence="6">
    <location>
        <begin position="539"/>
        <end position="563"/>
    </location>
</feature>
<evidence type="ECO:0000259" key="7">
    <source>
        <dbReference type="PROSITE" id="PS50878"/>
    </source>
</evidence>
<feature type="compositionally biased region" description="Polar residues" evidence="6">
    <location>
        <begin position="1602"/>
        <end position="1634"/>
    </location>
</feature>
<keyword evidence="4" id="KW-0378">Hydrolase</keyword>
<feature type="compositionally biased region" description="Low complexity" evidence="6">
    <location>
        <begin position="1661"/>
        <end position="1680"/>
    </location>
</feature>
<dbReference type="GO" id="GO:0008270">
    <property type="term" value="F:zinc ion binding"/>
    <property type="evidence" value="ECO:0007669"/>
    <property type="project" value="InterPro"/>
</dbReference>
<dbReference type="InterPro" id="IPR021109">
    <property type="entry name" value="Peptidase_aspartic_dom_sf"/>
</dbReference>
<feature type="compositionally biased region" description="Low complexity" evidence="6">
    <location>
        <begin position="1588"/>
        <end position="1601"/>
    </location>
</feature>
<dbReference type="Gene3D" id="2.40.70.10">
    <property type="entry name" value="Acid Proteases"/>
    <property type="match status" value="1"/>
</dbReference>
<dbReference type="FunFam" id="3.30.420.10:FF:000063">
    <property type="entry name" value="Retrovirus-related Pol polyprotein from transposon 297-like Protein"/>
    <property type="match status" value="1"/>
</dbReference>
<dbReference type="GO" id="GO:0003676">
    <property type="term" value="F:nucleic acid binding"/>
    <property type="evidence" value="ECO:0007669"/>
    <property type="project" value="InterPro"/>
</dbReference>
<organism evidence="9">
    <name type="scientific">Ixodes ricinus</name>
    <name type="common">Common tick</name>
    <name type="synonym">Acarus ricinus</name>
    <dbReference type="NCBI Taxonomy" id="34613"/>
    <lineage>
        <taxon>Eukaryota</taxon>
        <taxon>Metazoa</taxon>
        <taxon>Ecdysozoa</taxon>
        <taxon>Arthropoda</taxon>
        <taxon>Chelicerata</taxon>
        <taxon>Arachnida</taxon>
        <taxon>Acari</taxon>
        <taxon>Parasitiformes</taxon>
        <taxon>Ixodida</taxon>
        <taxon>Ixodoidea</taxon>
        <taxon>Ixodidae</taxon>
        <taxon>Ixodinae</taxon>
        <taxon>Ixodes</taxon>
    </lineage>
</organism>
<evidence type="ECO:0000256" key="1">
    <source>
        <dbReference type="ARBA" id="ARBA00012493"/>
    </source>
</evidence>
<feature type="compositionally biased region" description="Polar residues" evidence="6">
    <location>
        <begin position="218"/>
        <end position="227"/>
    </location>
</feature>
<dbReference type="Gene3D" id="3.30.70.270">
    <property type="match status" value="2"/>
</dbReference>
<dbReference type="GO" id="GO:0015074">
    <property type="term" value="P:DNA integration"/>
    <property type="evidence" value="ECO:0007669"/>
    <property type="project" value="InterPro"/>
</dbReference>
<dbReference type="InterPro" id="IPR050951">
    <property type="entry name" value="Retrovirus_Pol_polyprotein"/>
</dbReference>
<dbReference type="SMART" id="SM00343">
    <property type="entry name" value="ZnF_C2HC"/>
    <property type="match status" value="2"/>
</dbReference>